<protein>
    <recommendedName>
        <fullName evidence="4">Secreted protein</fullName>
    </recommendedName>
</protein>
<accession>A0AA35NXT0</accession>
<name>A0AA35NXT0_9SAUR</name>
<evidence type="ECO:0008006" key="4">
    <source>
        <dbReference type="Google" id="ProtNLM"/>
    </source>
</evidence>
<dbReference type="Proteomes" id="UP001178461">
    <property type="component" value="Chromosome 2"/>
</dbReference>
<keyword evidence="3" id="KW-1185">Reference proteome</keyword>
<evidence type="ECO:0000313" key="2">
    <source>
        <dbReference type="EMBL" id="CAI5765445.1"/>
    </source>
</evidence>
<feature type="chain" id="PRO_5041297463" description="Secreted protein" evidence="1">
    <location>
        <begin position="23"/>
        <end position="113"/>
    </location>
</feature>
<sequence length="113" mass="12729">MPFTFPLEWYLLIYLHFRTARLAGAGTEQRELRHPPKNCVQVDGPFSSPHATPLVLWTKTCSIETQSFHIVAAFFSFPGQASSSNIAWYRPRSVCLVQVGVARFKTEQGSCPL</sequence>
<gene>
    <name evidence="2" type="ORF">PODLI_1B038584</name>
</gene>
<dbReference type="AlphaFoldDB" id="A0AA35NXT0"/>
<reference evidence="2" key="1">
    <citation type="submission" date="2022-12" db="EMBL/GenBank/DDBJ databases">
        <authorList>
            <person name="Alioto T."/>
            <person name="Alioto T."/>
            <person name="Gomez Garrido J."/>
        </authorList>
    </citation>
    <scope>NUCLEOTIDE SEQUENCE</scope>
</reference>
<proteinExistence type="predicted"/>
<evidence type="ECO:0000313" key="3">
    <source>
        <dbReference type="Proteomes" id="UP001178461"/>
    </source>
</evidence>
<keyword evidence="1" id="KW-0732">Signal</keyword>
<dbReference type="EMBL" id="OX395127">
    <property type="protein sequence ID" value="CAI5765445.1"/>
    <property type="molecule type" value="Genomic_DNA"/>
</dbReference>
<feature type="signal peptide" evidence="1">
    <location>
        <begin position="1"/>
        <end position="22"/>
    </location>
</feature>
<evidence type="ECO:0000256" key="1">
    <source>
        <dbReference type="SAM" id="SignalP"/>
    </source>
</evidence>
<organism evidence="2 3">
    <name type="scientific">Podarcis lilfordi</name>
    <name type="common">Lilford's wall lizard</name>
    <dbReference type="NCBI Taxonomy" id="74358"/>
    <lineage>
        <taxon>Eukaryota</taxon>
        <taxon>Metazoa</taxon>
        <taxon>Chordata</taxon>
        <taxon>Craniata</taxon>
        <taxon>Vertebrata</taxon>
        <taxon>Euteleostomi</taxon>
        <taxon>Lepidosauria</taxon>
        <taxon>Squamata</taxon>
        <taxon>Bifurcata</taxon>
        <taxon>Unidentata</taxon>
        <taxon>Episquamata</taxon>
        <taxon>Laterata</taxon>
        <taxon>Lacertibaenia</taxon>
        <taxon>Lacertidae</taxon>
        <taxon>Podarcis</taxon>
    </lineage>
</organism>